<organism evidence="1 2">
    <name type="scientific">Naganishia onofrii</name>
    <dbReference type="NCBI Taxonomy" id="1851511"/>
    <lineage>
        <taxon>Eukaryota</taxon>
        <taxon>Fungi</taxon>
        <taxon>Dikarya</taxon>
        <taxon>Basidiomycota</taxon>
        <taxon>Agaricomycotina</taxon>
        <taxon>Tremellomycetes</taxon>
        <taxon>Filobasidiales</taxon>
        <taxon>Filobasidiaceae</taxon>
        <taxon>Naganishia</taxon>
    </lineage>
</organism>
<evidence type="ECO:0000313" key="2">
    <source>
        <dbReference type="Proteomes" id="UP001234202"/>
    </source>
</evidence>
<accession>A0ACC2XV84</accession>
<reference evidence="1" key="1">
    <citation type="submission" date="2023-04" db="EMBL/GenBank/DDBJ databases">
        <title>Draft Genome sequencing of Naganishia species isolated from polar environments using Oxford Nanopore Technology.</title>
        <authorList>
            <person name="Leo P."/>
            <person name="Venkateswaran K."/>
        </authorList>
    </citation>
    <scope>NUCLEOTIDE SEQUENCE</scope>
    <source>
        <strain evidence="1">DBVPG 5303</strain>
    </source>
</reference>
<name>A0ACC2XV84_9TREE</name>
<proteinExistence type="predicted"/>
<sequence length="379" mass="40602">MASLHRSFRALRVSTPLAQLAGKPVSSSFNPVRRTLATTVPDSSTPAPPPPPPQTTPSPPSSSQQSTASTSNGVTLVPWNPYSVRCGAIARKRGMTALWTDDGKRVPVTVLQFDNLQVISHRPPPPSTPRTPFNRSPLSPTLHTLQLGSSNTKSHGTRHITRQMLGHFKKAGVEPKKVVREFRVTPDAVLPVGAELSVAHFVPGQYVDVTADSIGKGFAGVMKRHNFAGLKASHGVSLTHRSAGSTGQHQDPGRVLPGKKMGGHMGTTRTTIQNLPVLRIDTALNLLFVKGNVPGFDDAYVMIKDSKKKLVWEGQRNVRKGLQQGEWLTGVARVEGKDAVAGAGAQVQVEGVKDLPVPGMTVQMVKEAGWPAVIEVKSK</sequence>
<dbReference type="EMBL" id="JASBWV010000002">
    <property type="protein sequence ID" value="KAJ9127548.1"/>
    <property type="molecule type" value="Genomic_DNA"/>
</dbReference>
<evidence type="ECO:0000313" key="1">
    <source>
        <dbReference type="EMBL" id="KAJ9127548.1"/>
    </source>
</evidence>
<gene>
    <name evidence="1" type="ORF">QFC24_000957</name>
</gene>
<protein>
    <submittedName>
        <fullName evidence="1">Uncharacterized protein</fullName>
    </submittedName>
</protein>
<keyword evidence="2" id="KW-1185">Reference proteome</keyword>
<comment type="caution">
    <text evidence="1">The sequence shown here is derived from an EMBL/GenBank/DDBJ whole genome shotgun (WGS) entry which is preliminary data.</text>
</comment>
<dbReference type="Proteomes" id="UP001234202">
    <property type="component" value="Unassembled WGS sequence"/>
</dbReference>